<dbReference type="EMBL" id="JACJIE010000013">
    <property type="protein sequence ID" value="MBA8946334.1"/>
    <property type="molecule type" value="Genomic_DNA"/>
</dbReference>
<comment type="caution">
    <text evidence="1">The sequence shown here is derived from an EMBL/GenBank/DDBJ whole genome shotgun (WGS) entry which is preliminary data.</text>
</comment>
<dbReference type="AlphaFoldDB" id="A0AA40SGY5"/>
<sequence>MAENSGTRLCTPCGRAQELTPMLRGFGDIGDS</sequence>
<organism evidence="1 2">
    <name type="scientific">Streptomyces calvus</name>
    <dbReference type="NCBI Taxonomy" id="67282"/>
    <lineage>
        <taxon>Bacteria</taxon>
        <taxon>Bacillati</taxon>
        <taxon>Actinomycetota</taxon>
        <taxon>Actinomycetes</taxon>
        <taxon>Kitasatosporales</taxon>
        <taxon>Streptomycetaceae</taxon>
        <taxon>Streptomyces</taxon>
    </lineage>
</organism>
<gene>
    <name evidence="1" type="ORF">FHS33_004787</name>
</gene>
<proteinExistence type="predicted"/>
<reference evidence="1 2" key="1">
    <citation type="submission" date="2020-08" db="EMBL/GenBank/DDBJ databases">
        <title>Genomic Encyclopedia of Type Strains, Phase III (KMG-III): the genomes of soil and plant-associated and newly described type strains.</title>
        <authorList>
            <person name="Whitman W."/>
        </authorList>
    </citation>
    <scope>NUCLEOTIDE SEQUENCE [LARGE SCALE GENOMIC DNA]</scope>
    <source>
        <strain evidence="1 2">CECT 3271</strain>
    </source>
</reference>
<dbReference type="Proteomes" id="UP000530412">
    <property type="component" value="Unassembled WGS sequence"/>
</dbReference>
<name>A0AA40SGY5_9ACTN</name>
<accession>A0AA40SGY5</accession>
<evidence type="ECO:0000313" key="2">
    <source>
        <dbReference type="Proteomes" id="UP000530412"/>
    </source>
</evidence>
<protein>
    <submittedName>
        <fullName evidence="1">Uncharacterized protein</fullName>
    </submittedName>
</protein>
<evidence type="ECO:0000313" key="1">
    <source>
        <dbReference type="EMBL" id="MBA8946334.1"/>
    </source>
</evidence>